<dbReference type="InterPro" id="IPR011040">
    <property type="entry name" value="Sialidase"/>
</dbReference>
<organism evidence="2 3">
    <name type="scientific">Altericroceibacterium endophyticum</name>
    <dbReference type="NCBI Taxonomy" id="1808508"/>
    <lineage>
        <taxon>Bacteria</taxon>
        <taxon>Pseudomonadati</taxon>
        <taxon>Pseudomonadota</taxon>
        <taxon>Alphaproteobacteria</taxon>
        <taxon>Sphingomonadales</taxon>
        <taxon>Erythrobacteraceae</taxon>
        <taxon>Altericroceibacterium</taxon>
    </lineage>
</organism>
<name>A0A6I4TAT6_9SPHN</name>
<accession>A0A6I4TAT6</accession>
<dbReference type="Proteomes" id="UP000438476">
    <property type="component" value="Unassembled WGS sequence"/>
</dbReference>
<protein>
    <recommendedName>
        <fullName evidence="1">Sialidase domain-containing protein</fullName>
    </recommendedName>
</protein>
<keyword evidence="3" id="KW-1185">Reference proteome</keyword>
<evidence type="ECO:0000313" key="3">
    <source>
        <dbReference type="Proteomes" id="UP000438476"/>
    </source>
</evidence>
<comment type="caution">
    <text evidence="2">The sequence shown here is derived from an EMBL/GenBank/DDBJ whole genome shotgun (WGS) entry which is preliminary data.</text>
</comment>
<dbReference type="RefSeq" id="WP_160737541.1">
    <property type="nucleotide sequence ID" value="NZ_WTYT01000007.1"/>
</dbReference>
<evidence type="ECO:0000313" key="2">
    <source>
        <dbReference type="EMBL" id="MXO67093.1"/>
    </source>
</evidence>
<dbReference type="AlphaFoldDB" id="A0A6I4TAT6"/>
<feature type="domain" description="Sialidase" evidence="1">
    <location>
        <begin position="167"/>
        <end position="391"/>
    </location>
</feature>
<sequence length="419" mass="46251">MNGNGFMLSRRKALLGGSIAGTALFAHLATARSVPNPAKFAAPPRQLKNVEHDIVYRREDEFSGWPHTSGFWNLGGGELLQNFITIATDYGSANAISHDNIGRGSGGEMRMVTVRSRDYGRSWSAPVYNAYDALDPDMRDAASLEDIGPLDFLDPRLLVANNSSDFGTPEGRSAVRISKDGGRRWSPPFDLPLDGLHSLSAINSTTIRPDGRALLFLIEVDETGWVRHPLVYGSMDDGRGFHFISRITPRQDPMGQAAGDWQSSYRFGGHRWFYPRGYMLPSGRILCVLRSQRDPTGVMWSEVWNSDDGGRTWGFLSRINDFGAPTSLVPMPDGRVVAVYGYRLAPQGIRARVSDDGGESWGGELIIRDDGGSWDLGYPNAWAMEDGKIGVLYYFNSRNDPKQVNGGVRHIARSIFSVD</sequence>
<dbReference type="SUPFAM" id="SSF50939">
    <property type="entry name" value="Sialidases"/>
    <property type="match status" value="1"/>
</dbReference>
<dbReference type="EMBL" id="WTYT01000007">
    <property type="protein sequence ID" value="MXO67093.1"/>
    <property type="molecule type" value="Genomic_DNA"/>
</dbReference>
<dbReference type="Gene3D" id="2.120.10.10">
    <property type="match status" value="1"/>
</dbReference>
<dbReference type="Pfam" id="PF13088">
    <property type="entry name" value="BNR_2"/>
    <property type="match status" value="1"/>
</dbReference>
<evidence type="ECO:0000259" key="1">
    <source>
        <dbReference type="Pfam" id="PF13088"/>
    </source>
</evidence>
<dbReference type="InterPro" id="IPR036278">
    <property type="entry name" value="Sialidase_sf"/>
</dbReference>
<gene>
    <name evidence="2" type="ORF">GRI91_15115</name>
</gene>
<proteinExistence type="predicted"/>
<reference evidence="2 3" key="1">
    <citation type="submission" date="2019-12" db="EMBL/GenBank/DDBJ databases">
        <title>Genomic-based taxomic classification of the family Erythrobacteraceae.</title>
        <authorList>
            <person name="Xu L."/>
        </authorList>
    </citation>
    <scope>NUCLEOTIDE SEQUENCE [LARGE SCALE GENOMIC DNA]</scope>
    <source>
        <strain evidence="2 3">LMG 29518</strain>
    </source>
</reference>
<dbReference type="CDD" id="cd15482">
    <property type="entry name" value="Sialidase_non-viral"/>
    <property type="match status" value="1"/>
</dbReference>
<dbReference type="OrthoDB" id="41724at2"/>